<accession>A0A1U7N4V9</accession>
<dbReference type="SUPFAM" id="SSF88659">
    <property type="entry name" value="Sigma3 and sigma4 domains of RNA polymerase sigma factors"/>
    <property type="match status" value="1"/>
</dbReference>
<evidence type="ECO:0000313" key="6">
    <source>
        <dbReference type="EMBL" id="OLT60966.1"/>
    </source>
</evidence>
<dbReference type="Gene3D" id="1.10.10.10">
    <property type="entry name" value="Winged helix-like DNA-binding domain superfamily/Winged helix DNA-binding domain"/>
    <property type="match status" value="1"/>
</dbReference>
<comment type="caution">
    <text evidence="6">The sequence shown here is derived from an EMBL/GenBank/DDBJ whole genome shotgun (WGS) entry which is preliminary data.</text>
</comment>
<protein>
    <recommendedName>
        <fullName evidence="8">Sigma-70 family RNA polymerase sigma factor</fullName>
    </recommendedName>
</protein>
<dbReference type="InterPro" id="IPR014284">
    <property type="entry name" value="RNA_pol_sigma-70_dom"/>
</dbReference>
<evidence type="ECO:0000256" key="4">
    <source>
        <dbReference type="ARBA" id="ARBA00023125"/>
    </source>
</evidence>
<keyword evidence="2" id="KW-0805">Transcription regulation</keyword>
<dbReference type="NCBIfam" id="TIGR02937">
    <property type="entry name" value="sigma70-ECF"/>
    <property type="match status" value="1"/>
</dbReference>
<evidence type="ECO:0008006" key="8">
    <source>
        <dbReference type="Google" id="ProtNLM"/>
    </source>
</evidence>
<name>A0A1U7N4V9_9CYAN</name>
<dbReference type="EMBL" id="MKZS01000001">
    <property type="protein sequence ID" value="OLT60966.1"/>
    <property type="molecule type" value="Genomic_DNA"/>
</dbReference>
<proteinExistence type="inferred from homology"/>
<dbReference type="SUPFAM" id="SSF88946">
    <property type="entry name" value="Sigma2 domain of RNA polymerase sigma factors"/>
    <property type="match status" value="1"/>
</dbReference>
<evidence type="ECO:0000256" key="2">
    <source>
        <dbReference type="ARBA" id="ARBA00023015"/>
    </source>
</evidence>
<organism evidence="6 7">
    <name type="scientific">Moorena bouillonii PNG</name>
    <dbReference type="NCBI Taxonomy" id="568701"/>
    <lineage>
        <taxon>Bacteria</taxon>
        <taxon>Bacillati</taxon>
        <taxon>Cyanobacteriota</taxon>
        <taxon>Cyanophyceae</taxon>
        <taxon>Coleofasciculales</taxon>
        <taxon>Coleofasciculaceae</taxon>
        <taxon>Moorena</taxon>
    </lineage>
</organism>
<evidence type="ECO:0000313" key="7">
    <source>
        <dbReference type="Proteomes" id="UP000186657"/>
    </source>
</evidence>
<dbReference type="InterPro" id="IPR036388">
    <property type="entry name" value="WH-like_DNA-bd_sf"/>
</dbReference>
<keyword evidence="4" id="KW-0238">DNA-binding</keyword>
<keyword evidence="3" id="KW-0731">Sigma factor</keyword>
<dbReference type="RefSeq" id="WP_075901678.1">
    <property type="nucleotide sequence ID" value="NZ_MKZS01000001.1"/>
</dbReference>
<gene>
    <name evidence="6" type="ORF">BJP37_20050</name>
</gene>
<keyword evidence="5" id="KW-0804">Transcription</keyword>
<dbReference type="Proteomes" id="UP000186657">
    <property type="component" value="Unassembled WGS sequence"/>
</dbReference>
<dbReference type="GO" id="GO:0003677">
    <property type="term" value="F:DNA binding"/>
    <property type="evidence" value="ECO:0007669"/>
    <property type="project" value="UniProtKB-KW"/>
</dbReference>
<keyword evidence="7" id="KW-1185">Reference proteome</keyword>
<evidence type="ECO:0000256" key="1">
    <source>
        <dbReference type="ARBA" id="ARBA00010641"/>
    </source>
</evidence>
<comment type="similarity">
    <text evidence="1">Belongs to the sigma-70 factor family. ECF subfamily.</text>
</comment>
<dbReference type="InterPro" id="IPR013325">
    <property type="entry name" value="RNA_pol_sigma_r2"/>
</dbReference>
<reference evidence="6 7" key="1">
    <citation type="submission" date="2016-10" db="EMBL/GenBank/DDBJ databases">
        <title>Comparative genomics uncovers the prolific and rare metabolic potential of the cyanobacterial genus Moorea.</title>
        <authorList>
            <person name="Leao T."/>
            <person name="Castelao G."/>
            <person name="Korobeynikov A."/>
            <person name="Monroe E.A."/>
            <person name="Podell S."/>
            <person name="Glukhov E."/>
            <person name="Allen E."/>
            <person name="Gerwick W.H."/>
            <person name="Gerwick L."/>
        </authorList>
    </citation>
    <scope>NUCLEOTIDE SEQUENCE [LARGE SCALE GENOMIC DNA]</scope>
    <source>
        <strain evidence="6 7">PNG5-198</strain>
    </source>
</reference>
<dbReference type="GO" id="GO:0006352">
    <property type="term" value="P:DNA-templated transcription initiation"/>
    <property type="evidence" value="ECO:0007669"/>
    <property type="project" value="InterPro"/>
</dbReference>
<dbReference type="InterPro" id="IPR039425">
    <property type="entry name" value="RNA_pol_sigma-70-like"/>
</dbReference>
<dbReference type="PANTHER" id="PTHR43133">
    <property type="entry name" value="RNA POLYMERASE ECF-TYPE SIGMA FACTO"/>
    <property type="match status" value="1"/>
</dbReference>
<sequence length="201" mass="23559">MTIKKTLTPREKFESAVKHLFNQTSLETKEATFYAALFNGIKKKLRQFNFPDDQIYEVINETYLRGIKLLDSGQEIENPRAWIRATSFNVIREMSRKQKKEQSWDSNLIEHQIAPEDSHSLSSENSEDEDLRLLELALKKLDPKDSKLIVLREIEGLSWRQVVNHLASKGEYITEASARQRGNRALKRLRNRFFELKADHQ</sequence>
<dbReference type="InterPro" id="IPR013324">
    <property type="entry name" value="RNA_pol_sigma_r3/r4-like"/>
</dbReference>
<dbReference type="PANTHER" id="PTHR43133:SF8">
    <property type="entry name" value="RNA POLYMERASE SIGMA FACTOR HI_1459-RELATED"/>
    <property type="match status" value="1"/>
</dbReference>
<evidence type="ECO:0000256" key="5">
    <source>
        <dbReference type="ARBA" id="ARBA00023163"/>
    </source>
</evidence>
<dbReference type="GO" id="GO:0016987">
    <property type="term" value="F:sigma factor activity"/>
    <property type="evidence" value="ECO:0007669"/>
    <property type="project" value="UniProtKB-KW"/>
</dbReference>
<evidence type="ECO:0000256" key="3">
    <source>
        <dbReference type="ARBA" id="ARBA00023082"/>
    </source>
</evidence>
<dbReference type="AlphaFoldDB" id="A0A1U7N4V9"/>